<sequence>MVSDSKITSCLCCGIENSGASVFCHECKELSSSPYWDEHFDLSLFSKSNWFSRIEKDVEVYQQLIGTNSRTIQRRLEAYIYGWLAGLGKVAGNESSVIRSPSDGDDYYENIEQFAATVDRMASKSIKVVIDDWIIDPIMMRYGSEKGAPIVNRSLIWLGRWLELQGRKEDALELHFCFPNYLDSDDLFGGLRRFCIARIMIDMYENETESFWALAGRHWPNWGNNFRVSFDEKRIYRPLHIFLVGGIESFPVLYETVKCDDVFRGATGMEIIKSVLQHRLSNARSDIEMNLALIDTIISNVSDWKERYDEQFSSTLFRLLLRMDKGNRDFNNRTLKKYEEIMSSTIREKLRSLLESDDYIKLRLGLPISEQGVRWYSEKYNES</sequence>
<dbReference type="AlphaFoldDB" id="A0A1H8R864"/>
<proteinExistence type="predicted"/>
<dbReference type="EMBL" id="FODO01000013">
    <property type="protein sequence ID" value="SEO62334.1"/>
    <property type="molecule type" value="Genomic_DNA"/>
</dbReference>
<name>A0A1H8R864_9PROT</name>
<organism evidence="1 2">
    <name type="scientific">Nitrosomonas oligotropha</name>
    <dbReference type="NCBI Taxonomy" id="42354"/>
    <lineage>
        <taxon>Bacteria</taxon>
        <taxon>Pseudomonadati</taxon>
        <taxon>Pseudomonadota</taxon>
        <taxon>Betaproteobacteria</taxon>
        <taxon>Nitrosomonadales</taxon>
        <taxon>Nitrosomonadaceae</taxon>
        <taxon>Nitrosomonas</taxon>
    </lineage>
</organism>
<keyword evidence="2" id="KW-1185">Reference proteome</keyword>
<dbReference type="STRING" id="42354.SAMN05216333_11377"/>
<protein>
    <submittedName>
        <fullName evidence="1">Uncharacterized protein</fullName>
    </submittedName>
</protein>
<reference evidence="2" key="1">
    <citation type="submission" date="2016-10" db="EMBL/GenBank/DDBJ databases">
        <authorList>
            <person name="Varghese N."/>
            <person name="Submissions S."/>
        </authorList>
    </citation>
    <scope>NUCLEOTIDE SEQUENCE [LARGE SCALE GENOMIC DNA]</scope>
    <source>
        <strain evidence="2">Nm76</strain>
    </source>
</reference>
<accession>A0A1H8R864</accession>
<evidence type="ECO:0000313" key="2">
    <source>
        <dbReference type="Proteomes" id="UP000198814"/>
    </source>
</evidence>
<evidence type="ECO:0000313" key="1">
    <source>
        <dbReference type="EMBL" id="SEO62334.1"/>
    </source>
</evidence>
<dbReference type="Proteomes" id="UP000198814">
    <property type="component" value="Unassembled WGS sequence"/>
</dbReference>
<gene>
    <name evidence="1" type="ORF">SAMN05216333_11377</name>
</gene>
<dbReference type="RefSeq" id="WP_143026950.1">
    <property type="nucleotide sequence ID" value="NZ_FNOE01000011.1"/>
</dbReference>